<evidence type="ECO:0000313" key="2">
    <source>
        <dbReference type="EMBL" id="WQQ27679.1"/>
    </source>
</evidence>
<dbReference type="CDD" id="cd07067">
    <property type="entry name" value="HP_PGM_like"/>
    <property type="match status" value="1"/>
</dbReference>
<proteinExistence type="predicted"/>
<dbReference type="InterPro" id="IPR029033">
    <property type="entry name" value="His_PPase_superfam"/>
</dbReference>
<evidence type="ECO:0000313" key="3">
    <source>
        <dbReference type="Proteomes" id="UP001327225"/>
    </source>
</evidence>
<gene>
    <name evidence="2" type="ORF">SHK19_05440</name>
</gene>
<accession>A0ABZ0ZUU2</accession>
<dbReference type="InterPro" id="IPR051021">
    <property type="entry name" value="Mito_Ser/Thr_phosphatase"/>
</dbReference>
<dbReference type="Gene3D" id="3.40.50.1240">
    <property type="entry name" value="Phosphoglycerate mutase-like"/>
    <property type="match status" value="1"/>
</dbReference>
<dbReference type="Pfam" id="PF00300">
    <property type="entry name" value="His_Phos_1"/>
    <property type="match status" value="1"/>
</dbReference>
<evidence type="ECO:0000256" key="1">
    <source>
        <dbReference type="ARBA" id="ARBA00022801"/>
    </source>
</evidence>
<dbReference type="RefSeq" id="WP_322938054.1">
    <property type="nucleotide sequence ID" value="NZ_CP141059.1"/>
</dbReference>
<dbReference type="PANTHER" id="PTHR20935">
    <property type="entry name" value="PHOSPHOGLYCERATE MUTASE-RELATED"/>
    <property type="match status" value="1"/>
</dbReference>
<dbReference type="SUPFAM" id="SSF53254">
    <property type="entry name" value="Phosphoglycerate mutase-like"/>
    <property type="match status" value="1"/>
</dbReference>
<organism evidence="2 3">
    <name type="scientific">Nocardioides bizhenqiangii</name>
    <dbReference type="NCBI Taxonomy" id="3095076"/>
    <lineage>
        <taxon>Bacteria</taxon>
        <taxon>Bacillati</taxon>
        <taxon>Actinomycetota</taxon>
        <taxon>Actinomycetes</taxon>
        <taxon>Propionibacteriales</taxon>
        <taxon>Nocardioidaceae</taxon>
        <taxon>Nocardioides</taxon>
    </lineage>
</organism>
<protein>
    <submittedName>
        <fullName evidence="2">Histidine phosphatase family protein</fullName>
    </submittedName>
</protein>
<dbReference type="InterPro" id="IPR013078">
    <property type="entry name" value="His_Pase_superF_clade-1"/>
</dbReference>
<dbReference type="Proteomes" id="UP001327225">
    <property type="component" value="Chromosome"/>
</dbReference>
<sequence>MRLLYLVRHAQASFGKRDYDALSDLGHEQSRVLGRALADRQIVPDVVIRGELRRHRETADGILAGLTDADADADADAAASVPVEVDAGWDEFDFQHVVEVHKPLYRSRTVMLADLARSRTPRQRFQEIFEDATARWTGGESDDDYRESFPAFTDRIQAALLAAAARTPEGGTAIVVTSGGPIGLAASHLLAGDASLWVPLNKVAVNTAITKVINGRSGLTLSSYNDHSHVEHDRRLLTYR</sequence>
<reference evidence="3" key="1">
    <citation type="submission" date="2023-12" db="EMBL/GenBank/DDBJ databases">
        <title>Novel species in genus Nocardioides.</title>
        <authorList>
            <person name="Zhou H."/>
        </authorList>
    </citation>
    <scope>NUCLEOTIDE SEQUENCE [LARGE SCALE GENOMIC DNA]</scope>
    <source>
        <strain evidence="3">HM61</strain>
    </source>
</reference>
<keyword evidence="3" id="KW-1185">Reference proteome</keyword>
<dbReference type="EMBL" id="CP141059">
    <property type="protein sequence ID" value="WQQ27679.1"/>
    <property type="molecule type" value="Genomic_DNA"/>
</dbReference>
<dbReference type="PANTHER" id="PTHR20935:SF0">
    <property type="entry name" value="SERINE_THREONINE-PROTEIN PHOSPHATASE PGAM5, MITOCHONDRIAL"/>
    <property type="match status" value="1"/>
</dbReference>
<name>A0ABZ0ZUU2_9ACTN</name>
<dbReference type="SMART" id="SM00855">
    <property type="entry name" value="PGAM"/>
    <property type="match status" value="1"/>
</dbReference>
<keyword evidence="1" id="KW-0378">Hydrolase</keyword>